<evidence type="ECO:0000313" key="3">
    <source>
        <dbReference type="Proteomes" id="UP000006753"/>
    </source>
</evidence>
<dbReference type="GeneID" id="18760046"/>
<dbReference type="eggNOG" id="ENOG502SY3Z">
    <property type="taxonomic scope" value="Eukaryota"/>
</dbReference>
<accession>K1WYR9</accession>
<gene>
    <name evidence="2" type="ORF">MBM_04111</name>
</gene>
<dbReference type="RefSeq" id="XP_007292000.1">
    <property type="nucleotide sequence ID" value="XM_007291938.1"/>
</dbReference>
<dbReference type="InParanoid" id="K1WYR9"/>
<dbReference type="HOGENOM" id="CLU_1175247_0_0_1"/>
<dbReference type="OrthoDB" id="4502478at2759"/>
<name>K1WYR9_MARBU</name>
<dbReference type="KEGG" id="mbe:MBM_04111"/>
<reference evidence="2 3" key="1">
    <citation type="journal article" date="2012" name="BMC Genomics">
        <title>Sequencing the genome of Marssonina brunnea reveals fungus-poplar co-evolution.</title>
        <authorList>
            <person name="Zhu S."/>
            <person name="Cao Y.-Z."/>
            <person name="Jiang C."/>
            <person name="Tan B.-Y."/>
            <person name="Wang Z."/>
            <person name="Feng S."/>
            <person name="Zhang L."/>
            <person name="Su X.-H."/>
            <person name="Brejova B."/>
            <person name="Vinar T."/>
            <person name="Xu M."/>
            <person name="Wang M.-X."/>
            <person name="Zhang S.-G."/>
            <person name="Huang M.-R."/>
            <person name="Wu R."/>
            <person name="Zhou Y."/>
        </authorList>
    </citation>
    <scope>NUCLEOTIDE SEQUENCE [LARGE SCALE GENOMIC DNA]</scope>
    <source>
        <strain evidence="2 3">MB_m1</strain>
    </source>
</reference>
<organism evidence="2 3">
    <name type="scientific">Marssonina brunnea f. sp. multigermtubi (strain MB_m1)</name>
    <name type="common">Marssonina leaf spot fungus</name>
    <dbReference type="NCBI Taxonomy" id="1072389"/>
    <lineage>
        <taxon>Eukaryota</taxon>
        <taxon>Fungi</taxon>
        <taxon>Dikarya</taxon>
        <taxon>Ascomycota</taxon>
        <taxon>Pezizomycotina</taxon>
        <taxon>Leotiomycetes</taxon>
        <taxon>Helotiales</taxon>
        <taxon>Drepanopezizaceae</taxon>
        <taxon>Drepanopeziza</taxon>
    </lineage>
</organism>
<dbReference type="Proteomes" id="UP000006753">
    <property type="component" value="Unassembled WGS sequence"/>
</dbReference>
<keyword evidence="3" id="KW-1185">Reference proteome</keyword>
<evidence type="ECO:0000313" key="2">
    <source>
        <dbReference type="EMBL" id="EKD17742.1"/>
    </source>
</evidence>
<feature type="region of interest" description="Disordered" evidence="1">
    <location>
        <begin position="117"/>
        <end position="141"/>
    </location>
</feature>
<feature type="compositionally biased region" description="Basic residues" evidence="1">
    <location>
        <begin position="117"/>
        <end position="129"/>
    </location>
</feature>
<proteinExistence type="predicted"/>
<sequence length="195" mass="22545">MCELTPLAMSQTKDELVKHLKLPPETYALMSKETDSVYVWLTAGKAHLKDNCKRKPPYDWSDIKEGSKDEAMKMIAGRGDQYTQYYWDLGNAGKDENWIAKWFLYHKFRYRDGRNRAHQKLPNNHRHTDKHANSSSRPRNSILRAEQSAYKEYYDAQVNNPGTSGNRYGNEQGYYTPAPVAAVGGTYIYDPVRDI</sequence>
<dbReference type="EMBL" id="JH921435">
    <property type="protein sequence ID" value="EKD17742.1"/>
    <property type="molecule type" value="Genomic_DNA"/>
</dbReference>
<protein>
    <submittedName>
        <fullName evidence="2">Uncharacterized protein</fullName>
    </submittedName>
</protein>
<dbReference type="AlphaFoldDB" id="K1WYR9"/>
<evidence type="ECO:0000256" key="1">
    <source>
        <dbReference type="SAM" id="MobiDB-lite"/>
    </source>
</evidence>